<gene>
    <name evidence="1" type="ORF">GGR90_001769</name>
</gene>
<comment type="caution">
    <text evidence="1">The sequence shown here is derived from an EMBL/GenBank/DDBJ whole genome shotgun (WGS) entry which is preliminary data.</text>
</comment>
<dbReference type="RefSeq" id="WP_167921070.1">
    <property type="nucleotide sequence ID" value="NZ_JAATIT010000002.1"/>
</dbReference>
<evidence type="ECO:0000313" key="2">
    <source>
        <dbReference type="Proteomes" id="UP000535078"/>
    </source>
</evidence>
<accession>A0A7X5XRF2</accession>
<dbReference type="Proteomes" id="UP000535078">
    <property type="component" value="Unassembled WGS sequence"/>
</dbReference>
<keyword evidence="2" id="KW-1185">Reference proteome</keyword>
<protein>
    <submittedName>
        <fullName evidence="1">Uncharacterized protein</fullName>
    </submittedName>
</protein>
<reference evidence="1 2" key="1">
    <citation type="submission" date="2020-03" db="EMBL/GenBank/DDBJ databases">
        <title>Genomic Encyclopedia of Type Strains, Phase IV (KMG-IV): sequencing the most valuable type-strain genomes for metagenomic binning, comparative biology and taxonomic classification.</title>
        <authorList>
            <person name="Goeker M."/>
        </authorList>
    </citation>
    <scope>NUCLEOTIDE SEQUENCE [LARGE SCALE GENOMIC DNA]</scope>
    <source>
        <strain evidence="1 2">DSM 25229</strain>
    </source>
</reference>
<dbReference type="EMBL" id="JAATIT010000002">
    <property type="protein sequence ID" value="NJB89594.1"/>
    <property type="molecule type" value="Genomic_DNA"/>
</dbReference>
<organism evidence="1 2">
    <name type="scientific">Sphingopyxis italica</name>
    <dbReference type="NCBI Taxonomy" id="1129133"/>
    <lineage>
        <taxon>Bacteria</taxon>
        <taxon>Pseudomonadati</taxon>
        <taxon>Pseudomonadota</taxon>
        <taxon>Alphaproteobacteria</taxon>
        <taxon>Sphingomonadales</taxon>
        <taxon>Sphingomonadaceae</taxon>
        <taxon>Sphingopyxis</taxon>
    </lineage>
</organism>
<sequence length="199" mass="22535">MAKKKPYELVISETGSRTSDEIFLAVGKALSAWEYLETTLALSFGHLVGTNHIVALRAIGRIESPAARLNVILEAFRSSPEEFRAQYPTFEKTVKEVMPFTEVRNAIAHGHLQWIEIKGQEKVYYLTPSISTTRKTTQIDRVDQGALVAARNEAEVLRHIYDYALNADAIDGYRLEFKRLLEEVQSCNFPSAQFDIRAK</sequence>
<evidence type="ECO:0000313" key="1">
    <source>
        <dbReference type="EMBL" id="NJB89594.1"/>
    </source>
</evidence>
<name>A0A7X5XRF2_9SPHN</name>
<dbReference type="AlphaFoldDB" id="A0A7X5XRF2"/>
<proteinExistence type="predicted"/>